<dbReference type="GeneID" id="24830966"/>
<keyword evidence="10 11" id="KW-0472">Membrane</keyword>
<dbReference type="Proteomes" id="UP000033101">
    <property type="component" value="Chromosome"/>
</dbReference>
<feature type="transmembrane region" description="Helical" evidence="11">
    <location>
        <begin position="16"/>
        <end position="35"/>
    </location>
</feature>
<comment type="subcellular location">
    <subcellularLocation>
        <location evidence="11">Cell membrane</location>
        <topology evidence="11">Multi-pass membrane protein</topology>
    </subcellularLocation>
</comment>
<evidence type="ECO:0000256" key="8">
    <source>
        <dbReference type="ARBA" id="ARBA00022989"/>
    </source>
</evidence>
<dbReference type="GO" id="GO:0004222">
    <property type="term" value="F:metalloendopeptidase activity"/>
    <property type="evidence" value="ECO:0007669"/>
    <property type="project" value="UniProtKB-UniRule"/>
</dbReference>
<dbReference type="GO" id="GO:0006508">
    <property type="term" value="P:proteolysis"/>
    <property type="evidence" value="ECO:0007669"/>
    <property type="project" value="UniProtKB-KW"/>
</dbReference>
<evidence type="ECO:0000256" key="10">
    <source>
        <dbReference type="ARBA" id="ARBA00023136"/>
    </source>
</evidence>
<keyword evidence="8 11" id="KW-1133">Transmembrane helix</keyword>
<feature type="binding site" evidence="11">
    <location>
        <position position="140"/>
    </location>
    <ligand>
        <name>Zn(2+)</name>
        <dbReference type="ChEBI" id="CHEBI:29105"/>
        <note>catalytic</note>
    </ligand>
</feature>
<protein>
    <recommendedName>
        <fullName evidence="11">Protease HtpX homolog</fullName>
        <ecNumber evidence="11">3.4.24.-</ecNumber>
    </recommendedName>
</protein>
<dbReference type="EC" id="3.4.24.-" evidence="11"/>
<dbReference type="GO" id="GO:0008270">
    <property type="term" value="F:zinc ion binding"/>
    <property type="evidence" value="ECO:0007669"/>
    <property type="project" value="UniProtKB-UniRule"/>
</dbReference>
<organism evidence="13 14">
    <name type="scientific">Methanosarcina horonobensis HB-1 = JCM 15518</name>
    <dbReference type="NCBI Taxonomy" id="1434110"/>
    <lineage>
        <taxon>Archaea</taxon>
        <taxon>Methanobacteriati</taxon>
        <taxon>Methanobacteriota</taxon>
        <taxon>Stenosarchaea group</taxon>
        <taxon>Methanomicrobia</taxon>
        <taxon>Methanosarcinales</taxon>
        <taxon>Methanosarcinaceae</taxon>
        <taxon>Methanosarcina</taxon>
    </lineage>
</organism>
<feature type="binding site" evidence="11">
    <location>
        <position position="214"/>
    </location>
    <ligand>
        <name>Zn(2+)</name>
        <dbReference type="ChEBI" id="CHEBI:29105"/>
        <note>catalytic</note>
    </ligand>
</feature>
<keyword evidence="13" id="KW-0346">Stress response</keyword>
<keyword evidence="9 11" id="KW-0482">Metalloprotease</keyword>
<dbReference type="GO" id="GO:0005886">
    <property type="term" value="C:plasma membrane"/>
    <property type="evidence" value="ECO:0007669"/>
    <property type="project" value="UniProtKB-SubCell"/>
</dbReference>
<feature type="transmembrane region" description="Helical" evidence="11">
    <location>
        <begin position="41"/>
        <end position="57"/>
    </location>
</feature>
<dbReference type="AlphaFoldDB" id="A0A0E3WU49"/>
<dbReference type="InterPro" id="IPR022919">
    <property type="entry name" value="Pept_M48_protease_HtpX"/>
</dbReference>
<dbReference type="HOGENOM" id="CLU_042266_0_2_2"/>
<dbReference type="NCBIfam" id="NF002669">
    <property type="entry name" value="PRK02391.1"/>
    <property type="match status" value="1"/>
</dbReference>
<keyword evidence="2 11" id="KW-1003">Cell membrane</keyword>
<evidence type="ECO:0000256" key="9">
    <source>
        <dbReference type="ARBA" id="ARBA00023049"/>
    </source>
</evidence>
<name>A0A0E3WU49_9EURY</name>
<gene>
    <name evidence="11" type="primary">htpX</name>
    <name evidence="13" type="ORF">MSHOH_1747</name>
</gene>
<keyword evidence="3 11" id="KW-0645">Protease</keyword>
<comment type="similarity">
    <text evidence="1 11">Belongs to the peptidase M48B family.</text>
</comment>
<dbReference type="PANTHER" id="PTHR43221">
    <property type="entry name" value="PROTEASE HTPX"/>
    <property type="match status" value="1"/>
</dbReference>
<keyword evidence="4 11" id="KW-0812">Transmembrane</keyword>
<dbReference type="OrthoDB" id="28389at2157"/>
<proteinExistence type="inferred from homology"/>
<dbReference type="PANTHER" id="PTHR43221:SF2">
    <property type="entry name" value="PROTEASE HTPX HOMOLOG"/>
    <property type="match status" value="1"/>
</dbReference>
<dbReference type="HAMAP" id="MF_00188">
    <property type="entry name" value="Pept_M48_protease_HtpX"/>
    <property type="match status" value="1"/>
</dbReference>
<evidence type="ECO:0000259" key="12">
    <source>
        <dbReference type="Pfam" id="PF01435"/>
    </source>
</evidence>
<dbReference type="InterPro" id="IPR050083">
    <property type="entry name" value="HtpX_protease"/>
</dbReference>
<feature type="domain" description="Peptidase M48" evidence="12">
    <location>
        <begin position="74"/>
        <end position="290"/>
    </location>
</feature>
<dbReference type="CDD" id="cd07327">
    <property type="entry name" value="M48B_HtpX_like"/>
    <property type="match status" value="1"/>
</dbReference>
<dbReference type="EMBL" id="CP009516">
    <property type="protein sequence ID" value="AKB78230.1"/>
    <property type="molecule type" value="Genomic_DNA"/>
</dbReference>
<evidence type="ECO:0000256" key="4">
    <source>
        <dbReference type="ARBA" id="ARBA00022692"/>
    </source>
</evidence>
<dbReference type="Pfam" id="PF01435">
    <property type="entry name" value="Peptidase_M48"/>
    <property type="match status" value="1"/>
</dbReference>
<evidence type="ECO:0000313" key="13">
    <source>
        <dbReference type="EMBL" id="AKB78230.1"/>
    </source>
</evidence>
<feature type="binding site" evidence="11">
    <location>
        <position position="144"/>
    </location>
    <ligand>
        <name>Zn(2+)</name>
        <dbReference type="ChEBI" id="CHEBI:29105"/>
        <note>catalytic</note>
    </ligand>
</feature>
<keyword evidence="5 11" id="KW-0479">Metal-binding</keyword>
<sequence>MKRKWERDLGLQGRMLFTMFLLAVVYLAFLAFLSYYGTPPIFMILFVGLFMAIQYFYSDKMVLWTTGAHIVSESEAPQLHGMITRLCAIADLPKPQVAIVRTQVPNAFATGRSQNNAVVAVTTGILDKLSPAELEAVLAHELSHVKNRDMAVMTIASFLSTVAFYIVRYSLYFGHMGGGDRRRDGGGIILVWLVSIAVWVVSFILIRALSRYREFSADRGAAVITGQPSNLASALMKISGVMDRVPSEDLRKIEGMNAFFTVPALSGSSIMDIFSTHPSVEKRIAKLEKMQQEMS</sequence>
<feature type="transmembrane region" description="Helical" evidence="11">
    <location>
        <begin position="150"/>
        <end position="167"/>
    </location>
</feature>
<dbReference type="MEROPS" id="M48.004"/>
<keyword evidence="6 11" id="KW-0378">Hydrolase</keyword>
<dbReference type="Gene3D" id="3.30.2010.10">
    <property type="entry name" value="Metalloproteases ('zincins'), catalytic domain"/>
    <property type="match status" value="1"/>
</dbReference>
<dbReference type="STRING" id="1434110.MSHOH_1747"/>
<evidence type="ECO:0000256" key="2">
    <source>
        <dbReference type="ARBA" id="ARBA00022475"/>
    </source>
</evidence>
<evidence type="ECO:0000256" key="11">
    <source>
        <dbReference type="HAMAP-Rule" id="MF_00188"/>
    </source>
</evidence>
<comment type="cofactor">
    <cofactor evidence="11">
        <name>Zn(2+)</name>
        <dbReference type="ChEBI" id="CHEBI:29105"/>
    </cofactor>
    <text evidence="11">Binds 1 zinc ion per subunit.</text>
</comment>
<keyword evidence="7 11" id="KW-0862">Zinc</keyword>
<evidence type="ECO:0000256" key="5">
    <source>
        <dbReference type="ARBA" id="ARBA00022723"/>
    </source>
</evidence>
<dbReference type="KEGG" id="mhor:MSHOH_1747"/>
<evidence type="ECO:0000313" key="14">
    <source>
        <dbReference type="Proteomes" id="UP000033101"/>
    </source>
</evidence>
<reference evidence="13 14" key="1">
    <citation type="submission" date="2014-07" db="EMBL/GenBank/DDBJ databases">
        <title>Methanogenic archaea and the global carbon cycle.</title>
        <authorList>
            <person name="Henriksen J.R."/>
            <person name="Luke J."/>
            <person name="Reinhart S."/>
            <person name="Benedict M.N."/>
            <person name="Youngblut N.D."/>
            <person name="Metcalf M.E."/>
            <person name="Whitaker R.J."/>
            <person name="Metcalf W.W."/>
        </authorList>
    </citation>
    <scope>NUCLEOTIDE SEQUENCE [LARGE SCALE GENOMIC DNA]</scope>
    <source>
        <strain evidence="13 14">HB-1</strain>
    </source>
</reference>
<feature type="transmembrane region" description="Helical" evidence="11">
    <location>
        <begin position="187"/>
        <end position="209"/>
    </location>
</feature>
<dbReference type="InterPro" id="IPR001915">
    <property type="entry name" value="Peptidase_M48"/>
</dbReference>
<feature type="active site" evidence="11">
    <location>
        <position position="141"/>
    </location>
</feature>
<accession>A0A0E3WU49</accession>
<keyword evidence="14" id="KW-1185">Reference proteome</keyword>
<dbReference type="RefSeq" id="WP_048139135.1">
    <property type="nucleotide sequence ID" value="NZ_CP009516.1"/>
</dbReference>
<evidence type="ECO:0000256" key="1">
    <source>
        <dbReference type="ARBA" id="ARBA00009779"/>
    </source>
</evidence>
<evidence type="ECO:0000256" key="3">
    <source>
        <dbReference type="ARBA" id="ARBA00022670"/>
    </source>
</evidence>
<evidence type="ECO:0000256" key="6">
    <source>
        <dbReference type="ARBA" id="ARBA00022801"/>
    </source>
</evidence>
<dbReference type="PATRIC" id="fig|1434110.4.peg.2213"/>
<evidence type="ECO:0000256" key="7">
    <source>
        <dbReference type="ARBA" id="ARBA00022833"/>
    </source>
</evidence>